<evidence type="ECO:0000313" key="2">
    <source>
        <dbReference type="EMBL" id="MBD1380714.1"/>
    </source>
</evidence>
<keyword evidence="1" id="KW-1133">Transmembrane helix</keyword>
<evidence type="ECO:0000313" key="3">
    <source>
        <dbReference type="Proteomes" id="UP000626844"/>
    </source>
</evidence>
<organism evidence="2 3">
    <name type="scientific">Metabacillus arenae</name>
    <dbReference type="NCBI Taxonomy" id="2771434"/>
    <lineage>
        <taxon>Bacteria</taxon>
        <taxon>Bacillati</taxon>
        <taxon>Bacillota</taxon>
        <taxon>Bacilli</taxon>
        <taxon>Bacillales</taxon>
        <taxon>Bacillaceae</taxon>
        <taxon>Metabacillus</taxon>
    </lineage>
</organism>
<proteinExistence type="predicted"/>
<protein>
    <submittedName>
        <fullName evidence="2">Uncharacterized protein</fullName>
    </submittedName>
</protein>
<feature type="transmembrane region" description="Helical" evidence="1">
    <location>
        <begin position="13"/>
        <end position="30"/>
    </location>
</feature>
<feature type="transmembrane region" description="Helical" evidence="1">
    <location>
        <begin position="137"/>
        <end position="155"/>
    </location>
</feature>
<keyword evidence="1" id="KW-0472">Membrane</keyword>
<sequence length="172" mass="21145">MFTMPVHFDENEWFILIVLSLLVVVFWLMPRKMPISLSILIMLFFAFLGRIADFVLAFEYPLNFYDTMDTKNYDLFDFITYSIIYPLYGYFFADLYYRWNLKGLYRIYYIIGWIFLSLFFEHIASLLNVFHYNRWNMFSSFLAYIVTFLIVIFFLEQIKKWYNREVGKFKDV</sequence>
<gene>
    <name evidence="2" type="ORF">IC621_10780</name>
</gene>
<reference evidence="2" key="1">
    <citation type="submission" date="2020-09" db="EMBL/GenBank/DDBJ databases">
        <title>A novel bacterium of genus Bacillus, isolated from South China Sea.</title>
        <authorList>
            <person name="Huang H."/>
            <person name="Mo K."/>
            <person name="Hu Y."/>
        </authorList>
    </citation>
    <scope>NUCLEOTIDE SEQUENCE</scope>
    <source>
        <strain evidence="2">IB182487</strain>
    </source>
</reference>
<dbReference type="Proteomes" id="UP000626844">
    <property type="component" value="Unassembled WGS sequence"/>
</dbReference>
<comment type="caution">
    <text evidence="2">The sequence shown here is derived from an EMBL/GenBank/DDBJ whole genome shotgun (WGS) entry which is preliminary data.</text>
</comment>
<keyword evidence="1" id="KW-0812">Transmembrane</keyword>
<dbReference type="AlphaFoldDB" id="A0A926NBZ1"/>
<dbReference type="RefSeq" id="WP_191158305.1">
    <property type="nucleotide sequence ID" value="NZ_JACXAI010000011.1"/>
</dbReference>
<feature type="transmembrane region" description="Helical" evidence="1">
    <location>
        <begin position="78"/>
        <end position="97"/>
    </location>
</feature>
<keyword evidence="3" id="KW-1185">Reference proteome</keyword>
<feature type="transmembrane region" description="Helical" evidence="1">
    <location>
        <begin position="37"/>
        <end position="58"/>
    </location>
</feature>
<dbReference type="EMBL" id="JACXAI010000011">
    <property type="protein sequence ID" value="MBD1380714.1"/>
    <property type="molecule type" value="Genomic_DNA"/>
</dbReference>
<feature type="transmembrane region" description="Helical" evidence="1">
    <location>
        <begin position="109"/>
        <end position="131"/>
    </location>
</feature>
<accession>A0A926NBZ1</accession>
<evidence type="ECO:0000256" key="1">
    <source>
        <dbReference type="SAM" id="Phobius"/>
    </source>
</evidence>
<name>A0A926NBZ1_9BACI</name>